<reference evidence="1 2" key="1">
    <citation type="submission" date="2018-06" db="EMBL/GenBank/DDBJ databases">
        <title>Comparative genomics reveals the genomic features of Rhizophagus irregularis, R. cerebriforme, R. diaphanum and Gigaspora rosea, and their symbiotic lifestyle signature.</title>
        <authorList>
            <person name="Morin E."/>
            <person name="San Clemente H."/>
            <person name="Chen E.C.H."/>
            <person name="De La Providencia I."/>
            <person name="Hainaut M."/>
            <person name="Kuo A."/>
            <person name="Kohler A."/>
            <person name="Murat C."/>
            <person name="Tang N."/>
            <person name="Roy S."/>
            <person name="Loubradou J."/>
            <person name="Henrissat B."/>
            <person name="Grigoriev I.V."/>
            <person name="Corradi N."/>
            <person name="Roux C."/>
            <person name="Martin F.M."/>
        </authorList>
    </citation>
    <scope>NUCLEOTIDE SEQUENCE [LARGE SCALE GENOMIC DNA]</scope>
    <source>
        <strain evidence="1 2">DAOM 194757</strain>
    </source>
</reference>
<protein>
    <submittedName>
        <fullName evidence="1">Uncharacterized protein</fullName>
    </submittedName>
</protein>
<organism evidence="1 2">
    <name type="scientific">Gigaspora rosea</name>
    <dbReference type="NCBI Taxonomy" id="44941"/>
    <lineage>
        <taxon>Eukaryota</taxon>
        <taxon>Fungi</taxon>
        <taxon>Fungi incertae sedis</taxon>
        <taxon>Mucoromycota</taxon>
        <taxon>Glomeromycotina</taxon>
        <taxon>Glomeromycetes</taxon>
        <taxon>Diversisporales</taxon>
        <taxon>Gigasporaceae</taxon>
        <taxon>Gigaspora</taxon>
    </lineage>
</organism>
<proteinExistence type="predicted"/>
<dbReference type="Proteomes" id="UP000266673">
    <property type="component" value="Unassembled WGS sequence"/>
</dbReference>
<keyword evidence="2" id="KW-1185">Reference proteome</keyword>
<comment type="caution">
    <text evidence="1">The sequence shown here is derived from an EMBL/GenBank/DDBJ whole genome shotgun (WGS) entry which is preliminary data.</text>
</comment>
<sequence>MNTTTSIQIYIDLSTINLSVDDIPTYPYSPEHSLVQKATLAYRRIVDALEGENRIKKRLKRNIKEKEELDNSTVPTVTNIRMRKIRTYLQKASGIIDTEATKVTWTEIKKEMSTLPAG</sequence>
<dbReference type="EMBL" id="QKWP01000058">
    <property type="protein sequence ID" value="RIB28708.1"/>
    <property type="molecule type" value="Genomic_DNA"/>
</dbReference>
<gene>
    <name evidence="1" type="ORF">C2G38_2157336</name>
</gene>
<evidence type="ECO:0000313" key="1">
    <source>
        <dbReference type="EMBL" id="RIB28708.1"/>
    </source>
</evidence>
<evidence type="ECO:0000313" key="2">
    <source>
        <dbReference type="Proteomes" id="UP000266673"/>
    </source>
</evidence>
<dbReference type="AlphaFoldDB" id="A0A397W3A9"/>
<accession>A0A397W3A9</accession>
<name>A0A397W3A9_9GLOM</name>